<dbReference type="Proteomes" id="UP001164187">
    <property type="component" value="Chromosome"/>
</dbReference>
<sequence>MKHKVCIKVAKSDGMAEPVVRSKSLSIRRKILDFFFGPKVNVLVLSSGDSVQTVEIRELKNGGE</sequence>
<evidence type="ECO:0000313" key="1">
    <source>
        <dbReference type="EMBL" id="WAW14104.1"/>
    </source>
</evidence>
<gene>
    <name evidence="1" type="ORF">O0R46_05725</name>
</gene>
<protein>
    <submittedName>
        <fullName evidence="1">Uncharacterized protein</fullName>
    </submittedName>
</protein>
<reference evidence="1" key="1">
    <citation type="submission" date="2022-12" db="EMBL/GenBank/DDBJ databases">
        <title>Peptostreptococcus.</title>
        <authorList>
            <person name="Lee S.H."/>
        </authorList>
    </citation>
    <scope>NUCLEOTIDE SEQUENCE</scope>
    <source>
        <strain evidence="1">CBA3647</strain>
    </source>
</reference>
<keyword evidence="2" id="KW-1185">Reference proteome</keyword>
<dbReference type="RefSeq" id="WP_269310765.1">
    <property type="nucleotide sequence ID" value="NZ_CP114052.1"/>
</dbReference>
<name>A0ABY7JLS2_9FIRM</name>
<organism evidence="1 2">
    <name type="scientific">Peptostreptococcus equinus</name>
    <dbReference type="NCBI Taxonomy" id="3003601"/>
    <lineage>
        <taxon>Bacteria</taxon>
        <taxon>Bacillati</taxon>
        <taxon>Bacillota</taxon>
        <taxon>Clostridia</taxon>
        <taxon>Peptostreptococcales</taxon>
        <taxon>Peptostreptococcaceae</taxon>
        <taxon>Peptostreptococcus</taxon>
    </lineage>
</organism>
<evidence type="ECO:0000313" key="2">
    <source>
        <dbReference type="Proteomes" id="UP001164187"/>
    </source>
</evidence>
<accession>A0ABY7JLS2</accession>
<dbReference type="EMBL" id="CP114052">
    <property type="protein sequence ID" value="WAW14104.1"/>
    <property type="molecule type" value="Genomic_DNA"/>
</dbReference>
<proteinExistence type="predicted"/>